<comment type="caution">
    <text evidence="2">The sequence shown here is derived from an EMBL/GenBank/DDBJ whole genome shotgun (WGS) entry which is preliminary data.</text>
</comment>
<accession>A0ABV4ST32</accession>
<dbReference type="Pfam" id="PF21597">
    <property type="entry name" value="TetR_C_43"/>
    <property type="match status" value="1"/>
</dbReference>
<dbReference type="RefSeq" id="WP_372565084.1">
    <property type="nucleotide sequence ID" value="NZ_JBGOSP010000017.1"/>
</dbReference>
<dbReference type="EMBL" id="JBGOSP010000017">
    <property type="protein sequence ID" value="MFA3840434.1"/>
    <property type="molecule type" value="Genomic_DNA"/>
</dbReference>
<organism evidence="2 3">
    <name type="scientific">Streptomyces aureus</name>
    <dbReference type="NCBI Taxonomy" id="193461"/>
    <lineage>
        <taxon>Bacteria</taxon>
        <taxon>Bacillati</taxon>
        <taxon>Actinomycetota</taxon>
        <taxon>Actinomycetes</taxon>
        <taxon>Kitasatosporales</taxon>
        <taxon>Streptomycetaceae</taxon>
        <taxon>Streptomyces</taxon>
    </lineage>
</organism>
<name>A0ABV4ST32_9ACTN</name>
<gene>
    <name evidence="2" type="ORF">ACEG43_30315</name>
</gene>
<dbReference type="InterPro" id="IPR049445">
    <property type="entry name" value="TetR_SbtR-like_C"/>
</dbReference>
<dbReference type="SUPFAM" id="SSF48498">
    <property type="entry name" value="Tetracyclin repressor-like, C-terminal domain"/>
    <property type="match status" value="1"/>
</dbReference>
<evidence type="ECO:0000313" key="3">
    <source>
        <dbReference type="Proteomes" id="UP001571476"/>
    </source>
</evidence>
<sequence length="94" mass="10197">MVHRFGRNRGPTEAMIRAGLDIPGTVADESRCLAAAEKDLPAGAWRAGSVRADPTVADMRALMIGCVTRDRDPADPGPRDRMIDITCTGMRPKY</sequence>
<dbReference type="Proteomes" id="UP001571476">
    <property type="component" value="Unassembled WGS sequence"/>
</dbReference>
<protein>
    <recommendedName>
        <fullName evidence="1">Transcriptional regulator SbtR-like C-terminal domain-containing protein</fullName>
    </recommendedName>
</protein>
<dbReference type="Gene3D" id="1.10.357.10">
    <property type="entry name" value="Tetracycline Repressor, domain 2"/>
    <property type="match status" value="1"/>
</dbReference>
<proteinExistence type="predicted"/>
<keyword evidence="3" id="KW-1185">Reference proteome</keyword>
<feature type="domain" description="Transcriptional regulator SbtR-like C-terminal" evidence="1">
    <location>
        <begin position="1"/>
        <end position="92"/>
    </location>
</feature>
<evidence type="ECO:0000259" key="1">
    <source>
        <dbReference type="Pfam" id="PF21597"/>
    </source>
</evidence>
<evidence type="ECO:0000313" key="2">
    <source>
        <dbReference type="EMBL" id="MFA3840434.1"/>
    </source>
</evidence>
<reference evidence="2 3" key="1">
    <citation type="submission" date="2024-08" db="EMBL/GenBank/DDBJ databases">
        <title>Genome sequence of Streptomyces aureus CACIA-1.46HGO.</title>
        <authorList>
            <person name="Evangelista-Martinez Z."/>
        </authorList>
    </citation>
    <scope>NUCLEOTIDE SEQUENCE [LARGE SCALE GENOMIC DNA]</scope>
    <source>
        <strain evidence="2 3">CACIA-1.46HGO</strain>
    </source>
</reference>
<dbReference type="InterPro" id="IPR036271">
    <property type="entry name" value="Tet_transcr_reg_TetR-rel_C_sf"/>
</dbReference>